<dbReference type="AlphaFoldDB" id="A0A0G4EQI3"/>
<evidence type="ECO:0000313" key="1">
    <source>
        <dbReference type="EMBL" id="CEM00199.1"/>
    </source>
</evidence>
<proteinExistence type="predicted"/>
<sequence>MSEAAQSKKRKLDEPVQVTVSDLHLPADVPLPELEISEPPEFIGASAVNKVYALLLPEYRQATDFTDHRVAPMSLTRFSRGGKTRMLTEVGRKLKEEGLSPIYIGFCDQTALKRREGTTTRPLLMRLAWAAAKDELKEKVAKAAGEDVADLYFDHFASHANVDQETVDAWLSSHPCVLLIDELNQFVRPERDSSEYQELGKYLKSTFLLRKNRYFVFTTHVAATSSSLNDFLASDSNRPVLQPQLPVIDEQDLSHVRSLLRAKPGEVCWAGRSPGLICDWRHTKEPLDAKVQLLWGSPAANEPDAAVNLLRCVLTTAVNGNQPSCDTVKEWSKLLDVFKEGERQQSEGTKAEEESSSRQQKGPVLHVWPACYLSGVFKSLSLYPLERRLGVHVRQGLNVIAHNLGRLISIHESGKEWEGSCAAAVLLRLIQSDMLLKGQGSQGLPAMPTELTDLLPEVVVQQPGCQFGGHISSGTWSSTDDILGSALEETGWLSTHLEWHTQLKTGHAAFVLQGHSFPTFDFFIAVTMDGRLQEIWCYQCTKRGTVLPQPDSRYPDKDKIDLCAARRELSFGHPQSSTIVQVCVWLRGAAGGRTRPSQAMTRRERDTGITWIVPSLNEQEVLFGTSLKYTCPSYFLTGSGSD</sequence>
<evidence type="ECO:0000313" key="2">
    <source>
        <dbReference type="Proteomes" id="UP000041254"/>
    </source>
</evidence>
<name>A0A0G4EQI3_VITBC</name>
<keyword evidence="2" id="KW-1185">Reference proteome</keyword>
<protein>
    <submittedName>
        <fullName evidence="1">Uncharacterized protein</fullName>
    </submittedName>
</protein>
<dbReference type="VEuPathDB" id="CryptoDB:Vbra_12751"/>
<reference evidence="1 2" key="1">
    <citation type="submission" date="2014-11" db="EMBL/GenBank/DDBJ databases">
        <authorList>
            <person name="Zhu J."/>
            <person name="Qi W."/>
            <person name="Song R."/>
        </authorList>
    </citation>
    <scope>NUCLEOTIDE SEQUENCE [LARGE SCALE GENOMIC DNA]</scope>
</reference>
<dbReference type="PhylomeDB" id="A0A0G4EQI3"/>
<dbReference type="OrthoDB" id="430279at2759"/>
<dbReference type="EMBL" id="CDMY01000295">
    <property type="protein sequence ID" value="CEM00199.1"/>
    <property type="molecule type" value="Genomic_DNA"/>
</dbReference>
<dbReference type="Proteomes" id="UP000041254">
    <property type="component" value="Unassembled WGS sequence"/>
</dbReference>
<accession>A0A0G4EQI3</accession>
<gene>
    <name evidence="1" type="ORF">Vbra_12751</name>
</gene>
<organism evidence="1 2">
    <name type="scientific">Vitrella brassicaformis (strain CCMP3155)</name>
    <dbReference type="NCBI Taxonomy" id="1169540"/>
    <lineage>
        <taxon>Eukaryota</taxon>
        <taxon>Sar</taxon>
        <taxon>Alveolata</taxon>
        <taxon>Colpodellida</taxon>
        <taxon>Vitrellaceae</taxon>
        <taxon>Vitrella</taxon>
    </lineage>
</organism>
<dbReference type="InParanoid" id="A0A0G4EQI3"/>